<evidence type="ECO:0000313" key="3">
    <source>
        <dbReference type="Proteomes" id="UP000298050"/>
    </source>
</evidence>
<name>A0A4Z0M0V2_9GAMM</name>
<dbReference type="PANTHER" id="PTHR37528">
    <property type="entry name" value="UPF0149 PROTEIN YGFB"/>
    <property type="match status" value="1"/>
</dbReference>
<reference evidence="2 3" key="1">
    <citation type="submission" date="2019-04" db="EMBL/GenBank/DDBJ databases">
        <title>Taxonomy of novel Haliea sp. from mangrove soil of West Coast of India.</title>
        <authorList>
            <person name="Verma A."/>
            <person name="Kumar P."/>
            <person name="Krishnamurthi S."/>
        </authorList>
    </citation>
    <scope>NUCLEOTIDE SEQUENCE [LARGE SCALE GENOMIC DNA]</scope>
    <source>
        <strain evidence="2 3">SAOS-164</strain>
    </source>
</reference>
<protein>
    <submittedName>
        <fullName evidence="2">UPF0149 family protein</fullName>
    </submittedName>
</protein>
<organism evidence="2 3">
    <name type="scientific">Mangrovimicrobium sediminis</name>
    <dbReference type="NCBI Taxonomy" id="2562682"/>
    <lineage>
        <taxon>Bacteria</taxon>
        <taxon>Pseudomonadati</taxon>
        <taxon>Pseudomonadota</taxon>
        <taxon>Gammaproteobacteria</taxon>
        <taxon>Cellvibrionales</taxon>
        <taxon>Halieaceae</taxon>
        <taxon>Mangrovimicrobium</taxon>
    </lineage>
</organism>
<comment type="similarity">
    <text evidence="1">Belongs to the UPF0149 family.</text>
</comment>
<dbReference type="EMBL" id="SRLE01000008">
    <property type="protein sequence ID" value="TGD73076.1"/>
    <property type="molecule type" value="Genomic_DNA"/>
</dbReference>
<keyword evidence="3" id="KW-1185">Reference proteome</keyword>
<sequence length="226" mass="24945">MRSTKQNQCKSEACRPFLEACLNCRRGWAKNPRERGMHEFFDTETTVFDFDEMAGHLLEQGVDASPSDLHGCLCGLLAAGAPAQPEAGFALLAQALDVDLHGELAGLVMQLYEVSAAALEDDEFDFHPLLPDDDSEIEVRTLALVGWVRSFITGFTRVNRETVRQDSAEILRDFAAIAQANVDEGASEEESEDSYLELVEYLRFAALNVFMDSRADSVAPEAPSLH</sequence>
<dbReference type="GO" id="GO:0005829">
    <property type="term" value="C:cytosol"/>
    <property type="evidence" value="ECO:0007669"/>
    <property type="project" value="TreeGrafter"/>
</dbReference>
<proteinExistence type="inferred from homology"/>
<dbReference type="InterPro" id="IPR036255">
    <property type="entry name" value="YgfB-like_sf"/>
</dbReference>
<dbReference type="OrthoDB" id="9783391at2"/>
<dbReference type="InterPro" id="IPR011978">
    <property type="entry name" value="YgfB-like"/>
</dbReference>
<dbReference type="PANTHER" id="PTHR37528:SF1">
    <property type="entry name" value="UPF0149 PROTEIN YGFB"/>
    <property type="match status" value="1"/>
</dbReference>
<comment type="caution">
    <text evidence="2">The sequence shown here is derived from an EMBL/GenBank/DDBJ whole genome shotgun (WGS) entry which is preliminary data.</text>
</comment>
<evidence type="ECO:0000313" key="2">
    <source>
        <dbReference type="EMBL" id="TGD73076.1"/>
    </source>
</evidence>
<evidence type="ECO:0000256" key="1">
    <source>
        <dbReference type="ARBA" id="ARBA00038308"/>
    </source>
</evidence>
<accession>A0A4Z0M0V2</accession>
<dbReference type="SUPFAM" id="SSF101327">
    <property type="entry name" value="YgfB-like"/>
    <property type="match status" value="1"/>
</dbReference>
<dbReference type="Pfam" id="PF03695">
    <property type="entry name" value="UPF0149"/>
    <property type="match status" value="1"/>
</dbReference>
<dbReference type="Gene3D" id="1.20.120.740">
    <property type="entry name" value="YgfB uncharacterised protein family UPF0149, PF03695"/>
    <property type="match status" value="1"/>
</dbReference>
<dbReference type="AlphaFoldDB" id="A0A4Z0M0V2"/>
<dbReference type="Proteomes" id="UP000298050">
    <property type="component" value="Unassembled WGS sequence"/>
</dbReference>
<gene>
    <name evidence="2" type="ORF">E4634_12405</name>
</gene>